<proteinExistence type="predicted"/>
<dbReference type="Gene3D" id="2.60.40.1120">
    <property type="entry name" value="Carboxypeptidase-like, regulatory domain"/>
    <property type="match status" value="1"/>
</dbReference>
<dbReference type="Pfam" id="PF13620">
    <property type="entry name" value="CarboxypepD_reg"/>
    <property type="match status" value="1"/>
</dbReference>
<comment type="caution">
    <text evidence="1">The sequence shown here is derived from an EMBL/GenBank/DDBJ whole genome shotgun (WGS) entry which is preliminary data.</text>
</comment>
<gene>
    <name evidence="1" type="ORF">SDC9_193730</name>
</gene>
<dbReference type="AlphaFoldDB" id="A0A645I4C8"/>
<evidence type="ECO:0000313" key="1">
    <source>
        <dbReference type="EMBL" id="MPN46147.1"/>
    </source>
</evidence>
<reference evidence="1" key="1">
    <citation type="submission" date="2019-08" db="EMBL/GenBank/DDBJ databases">
        <authorList>
            <person name="Kucharzyk K."/>
            <person name="Murdoch R.W."/>
            <person name="Higgins S."/>
            <person name="Loffler F."/>
        </authorList>
    </citation>
    <scope>NUCLEOTIDE SEQUENCE</scope>
</reference>
<protein>
    <recommendedName>
        <fullName evidence="2">Carboxypeptidase regulatory-like domain-containing protein</fullName>
    </recommendedName>
</protein>
<evidence type="ECO:0008006" key="2">
    <source>
        <dbReference type="Google" id="ProtNLM"/>
    </source>
</evidence>
<dbReference type="SUPFAM" id="SSF49464">
    <property type="entry name" value="Carboxypeptidase regulatory domain-like"/>
    <property type="match status" value="1"/>
</dbReference>
<organism evidence="1">
    <name type="scientific">bioreactor metagenome</name>
    <dbReference type="NCBI Taxonomy" id="1076179"/>
    <lineage>
        <taxon>unclassified sequences</taxon>
        <taxon>metagenomes</taxon>
        <taxon>ecological metagenomes</taxon>
    </lineage>
</organism>
<sequence>MQAECFASQVVTVRLEAQTNMVQIPLAPGNVLRGVVRDEAGNPIAGAFVRTDMNFAEQIQTQFEWSTRTDASGRFEWNSAPAEPACYWFAADGYKSVRGLSLTANGTEHTVTLKQGAE</sequence>
<name>A0A645I4C8_9ZZZZ</name>
<dbReference type="EMBL" id="VSSQ01106587">
    <property type="protein sequence ID" value="MPN46147.1"/>
    <property type="molecule type" value="Genomic_DNA"/>
</dbReference>
<dbReference type="InterPro" id="IPR008969">
    <property type="entry name" value="CarboxyPept-like_regulatory"/>
</dbReference>
<accession>A0A645I4C8</accession>